<dbReference type="Proteomes" id="UP001252243">
    <property type="component" value="Unassembled WGS sequence"/>
</dbReference>
<proteinExistence type="predicted"/>
<organism evidence="1 2">
    <name type="scientific">Arthrobacter ginsengisoli</name>
    <dbReference type="NCBI Taxonomy" id="1356565"/>
    <lineage>
        <taxon>Bacteria</taxon>
        <taxon>Bacillati</taxon>
        <taxon>Actinomycetota</taxon>
        <taxon>Actinomycetes</taxon>
        <taxon>Micrococcales</taxon>
        <taxon>Micrococcaceae</taxon>
        <taxon>Arthrobacter</taxon>
    </lineage>
</organism>
<accession>A0ABU1UH95</accession>
<dbReference type="EMBL" id="JAVDVQ010000025">
    <property type="protein sequence ID" value="MDR7084557.1"/>
    <property type="molecule type" value="Genomic_DNA"/>
</dbReference>
<evidence type="ECO:0000313" key="2">
    <source>
        <dbReference type="Proteomes" id="UP001252243"/>
    </source>
</evidence>
<name>A0ABU1UH95_9MICC</name>
<sequence length="84" mass="9352">MTDSSEDDPLFARLLEQQLTALERLYGESESMEEALEIVTRQRDGVIAELRGIVADLNAFDVAAFRHWASAYGEVPRTNVRGGP</sequence>
<dbReference type="RefSeq" id="WP_310061157.1">
    <property type="nucleotide sequence ID" value="NZ_JAVDVQ010000025.1"/>
</dbReference>
<protein>
    <submittedName>
        <fullName evidence="1">Uncharacterized protein</fullName>
    </submittedName>
</protein>
<evidence type="ECO:0000313" key="1">
    <source>
        <dbReference type="EMBL" id="MDR7084557.1"/>
    </source>
</evidence>
<reference evidence="1 2" key="1">
    <citation type="submission" date="2023-07" db="EMBL/GenBank/DDBJ databases">
        <title>Sorghum-associated microbial communities from plants grown in Nebraska, USA.</title>
        <authorList>
            <person name="Schachtman D."/>
        </authorList>
    </citation>
    <scope>NUCLEOTIDE SEQUENCE [LARGE SCALE GENOMIC DNA]</scope>
    <source>
        <strain evidence="1 2">BE167</strain>
    </source>
</reference>
<gene>
    <name evidence="1" type="ORF">J2X01_003868</name>
</gene>
<keyword evidence="2" id="KW-1185">Reference proteome</keyword>
<comment type="caution">
    <text evidence="1">The sequence shown here is derived from an EMBL/GenBank/DDBJ whole genome shotgun (WGS) entry which is preliminary data.</text>
</comment>